<feature type="compositionally biased region" description="Pro residues" evidence="1">
    <location>
        <begin position="748"/>
        <end position="757"/>
    </location>
</feature>
<dbReference type="SUPFAM" id="SSF48065">
    <property type="entry name" value="DBL homology domain (DH-domain)"/>
    <property type="match status" value="1"/>
</dbReference>
<feature type="compositionally biased region" description="Polar residues" evidence="1">
    <location>
        <begin position="732"/>
        <end position="742"/>
    </location>
</feature>
<dbReference type="InterPro" id="IPR035899">
    <property type="entry name" value="DBL_dom_sf"/>
</dbReference>
<dbReference type="Pfam" id="PF00621">
    <property type="entry name" value="RhoGEF"/>
    <property type="match status" value="1"/>
</dbReference>
<dbReference type="SMART" id="SM00325">
    <property type="entry name" value="RhoGEF"/>
    <property type="match status" value="1"/>
</dbReference>
<dbReference type="Gene3D" id="1.20.900.10">
    <property type="entry name" value="Dbl homology (DH) domain"/>
    <property type="match status" value="1"/>
</dbReference>
<feature type="compositionally biased region" description="Pro residues" evidence="1">
    <location>
        <begin position="712"/>
        <end position="723"/>
    </location>
</feature>
<dbReference type="PANTHER" id="PTHR45924:SF2">
    <property type="entry name" value="FI17866P1"/>
    <property type="match status" value="1"/>
</dbReference>
<gene>
    <name evidence="3" type="ORF">V5O48_001611</name>
</gene>
<dbReference type="Proteomes" id="UP001465976">
    <property type="component" value="Unassembled WGS sequence"/>
</dbReference>
<name>A0ABR3FXV9_9AGAR</name>
<sequence length="932" mass="99804">MNHPPQLDLTLDSSSLSIPLSLPATPTSPLTPLDSKPKKSNPLNDLIDTEKAYTDLLGGVIKKVAAAWSRSNMPPPKLDAMFRSIESVYRSNRSLLSKLKEIGTSSPKALGDLLIRWVDDLEGPYTTYCTQFCSGFDDWEPVISNARLAPILNTFSAANPPPTSDSSLWTLDELFLLPKGRLKYYRKLYTRLLKSTQAGRSDHRLLVDALEKLEKLLKILDERENVTVESPPTSAKPLPSVSEPDDEVVMDPQVDHDLPTPSPVHRSNSDAAVTSEGSSIRESEGSGFERMSQNAPSSSTSRGSSSTMTTPVADLERRLLTQRTLDIFTMTPKMVRLQMSPPALTYTREFRCSVDVTITIIPRSTGVEVVHQRGHIFLLSDLFLICERMTPQERAEHGANGADMWLLYPPLSGKVLRVSDVSDQDNSLQVHIMRKETITITAGTSDARNALYSELKECIEFAASVGPVSKQPPPPVPPLPGLSQSTSAPLSTSTSPVRDSDSSYASPGTRTSSPPSLSGRRGSNASSSPLDKGSSPRSSSGVDSIMAPFSNMAMAPHRVSPSGPGAFPPLASPPPSIGPGQVLRNPSLTHGPGSPPPSIGPGQVFRNPSFSHGPPPSVGPGQVFHNPGLPHGPASPPPSVGPGQVMGPARTTSIGHGPGPGHAPPPPMSRNSNGPFPPSHSPMYPPNHQSGHPQMHAPQPIHRPYGPMGEGPLPPIPSRPPSAPSHNAVRKTPSTRSLNASYSHEPPRSAPPVPQMPPNGFFTPPRPGMNMSPGPSPNLRPMLPSSQYRRAVSGAQSFADPSPPSSPVEETPRYNGPTTTTVSANMKCKVFLKQQHQQWKSLGTARLKLYRESPTNIKQLVVEAGSKDGQPLISTIVLTDGVERVGKTGVAIELSDKGARTGIVYMLQMKSQEAAGGLFDSLLEGSDRSGLR</sequence>
<comment type="caution">
    <text evidence="3">The sequence shown here is derived from an EMBL/GenBank/DDBJ whole genome shotgun (WGS) entry which is preliminary data.</text>
</comment>
<feature type="compositionally biased region" description="Pro residues" evidence="1">
    <location>
        <begin position="675"/>
        <end position="685"/>
    </location>
</feature>
<protein>
    <recommendedName>
        <fullName evidence="2">DH domain-containing protein</fullName>
    </recommendedName>
</protein>
<feature type="region of interest" description="Disordered" evidence="1">
    <location>
        <begin position="792"/>
        <end position="816"/>
    </location>
</feature>
<evidence type="ECO:0000313" key="4">
    <source>
        <dbReference type="Proteomes" id="UP001465976"/>
    </source>
</evidence>
<evidence type="ECO:0000313" key="3">
    <source>
        <dbReference type="EMBL" id="KAL0580366.1"/>
    </source>
</evidence>
<proteinExistence type="predicted"/>
<reference evidence="3 4" key="1">
    <citation type="submission" date="2024-02" db="EMBL/GenBank/DDBJ databases">
        <title>A draft genome for the cacao thread blight pathogen Marasmius crinis-equi.</title>
        <authorList>
            <person name="Cohen S.P."/>
            <person name="Baruah I.K."/>
            <person name="Amoako-Attah I."/>
            <person name="Bukari Y."/>
            <person name="Meinhardt L.W."/>
            <person name="Bailey B.A."/>
        </authorList>
    </citation>
    <scope>NUCLEOTIDE SEQUENCE [LARGE SCALE GENOMIC DNA]</scope>
    <source>
        <strain evidence="3 4">GH-76</strain>
    </source>
</reference>
<feature type="compositionally biased region" description="Pro residues" evidence="1">
    <location>
        <begin position="470"/>
        <end position="480"/>
    </location>
</feature>
<keyword evidence="4" id="KW-1185">Reference proteome</keyword>
<dbReference type="InterPro" id="IPR000219">
    <property type="entry name" value="DH_dom"/>
</dbReference>
<evidence type="ECO:0000259" key="2">
    <source>
        <dbReference type="PROSITE" id="PS50010"/>
    </source>
</evidence>
<dbReference type="EMBL" id="JBAHYK010000032">
    <property type="protein sequence ID" value="KAL0580366.1"/>
    <property type="molecule type" value="Genomic_DNA"/>
</dbReference>
<feature type="compositionally biased region" description="Low complexity" evidence="1">
    <location>
        <begin position="481"/>
        <end position="496"/>
    </location>
</feature>
<accession>A0ABR3FXV9</accession>
<feature type="compositionally biased region" description="Low complexity" evidence="1">
    <location>
        <begin position="297"/>
        <end position="310"/>
    </location>
</feature>
<evidence type="ECO:0000256" key="1">
    <source>
        <dbReference type="SAM" id="MobiDB-lite"/>
    </source>
</evidence>
<feature type="region of interest" description="Disordered" evidence="1">
    <location>
        <begin position="467"/>
        <end position="777"/>
    </location>
</feature>
<feature type="domain" description="DH" evidence="2">
    <location>
        <begin position="38"/>
        <end position="223"/>
    </location>
</feature>
<feature type="region of interest" description="Disordered" evidence="1">
    <location>
        <begin position="226"/>
        <end position="310"/>
    </location>
</feature>
<feature type="compositionally biased region" description="Pro residues" evidence="1">
    <location>
        <begin position="566"/>
        <end position="577"/>
    </location>
</feature>
<dbReference type="PANTHER" id="PTHR45924">
    <property type="entry name" value="FI17866P1"/>
    <property type="match status" value="1"/>
</dbReference>
<feature type="compositionally biased region" description="Low complexity" evidence="1">
    <location>
        <begin position="506"/>
        <end position="544"/>
    </location>
</feature>
<dbReference type="PROSITE" id="PS50010">
    <property type="entry name" value="DH_2"/>
    <property type="match status" value="1"/>
</dbReference>
<organism evidence="3 4">
    <name type="scientific">Marasmius crinis-equi</name>
    <dbReference type="NCBI Taxonomy" id="585013"/>
    <lineage>
        <taxon>Eukaryota</taxon>
        <taxon>Fungi</taxon>
        <taxon>Dikarya</taxon>
        <taxon>Basidiomycota</taxon>
        <taxon>Agaricomycotina</taxon>
        <taxon>Agaricomycetes</taxon>
        <taxon>Agaricomycetidae</taxon>
        <taxon>Agaricales</taxon>
        <taxon>Marasmiineae</taxon>
        <taxon>Marasmiaceae</taxon>
        <taxon>Marasmius</taxon>
    </lineage>
</organism>